<sequence>MTVPWSLFVQMLMRARRLEITYIVSPFDIARLKKSKNAVSFLARPPPNNYRKANLQTSPLPILSHQNVPAVPSKELPKFVFSIYKKVLLSCCGLR</sequence>
<evidence type="ECO:0000313" key="1">
    <source>
        <dbReference type="EMBL" id="KAB8298975.1"/>
    </source>
</evidence>
<protein>
    <submittedName>
        <fullName evidence="1">Uncharacterized protein</fullName>
    </submittedName>
</protein>
<proteinExistence type="predicted"/>
<gene>
    <name evidence="1" type="ORF">EYC80_001116</name>
</gene>
<accession>A0A5N6K880</accession>
<dbReference type="AlphaFoldDB" id="A0A5N6K880"/>
<evidence type="ECO:0000313" key="2">
    <source>
        <dbReference type="Proteomes" id="UP000326757"/>
    </source>
</evidence>
<dbReference type="EMBL" id="VIGI01000006">
    <property type="protein sequence ID" value="KAB8298975.1"/>
    <property type="molecule type" value="Genomic_DNA"/>
</dbReference>
<reference evidence="1 2" key="1">
    <citation type="submission" date="2019-06" db="EMBL/GenBank/DDBJ databases">
        <title>Genome Sequence of the Brown Rot Fungal Pathogen Monilinia laxa.</title>
        <authorList>
            <person name="De Miccolis Angelini R.M."/>
            <person name="Landi L."/>
            <person name="Abate D."/>
            <person name="Pollastro S."/>
            <person name="Romanazzi G."/>
            <person name="Faretra F."/>
        </authorList>
    </citation>
    <scope>NUCLEOTIDE SEQUENCE [LARGE SCALE GENOMIC DNA]</scope>
    <source>
        <strain evidence="1 2">Mlax316</strain>
    </source>
</reference>
<dbReference type="Proteomes" id="UP000326757">
    <property type="component" value="Unassembled WGS sequence"/>
</dbReference>
<name>A0A5N6K880_MONLA</name>
<organism evidence="1 2">
    <name type="scientific">Monilinia laxa</name>
    <name type="common">Brown rot fungus</name>
    <name type="synonym">Sclerotinia laxa</name>
    <dbReference type="NCBI Taxonomy" id="61186"/>
    <lineage>
        <taxon>Eukaryota</taxon>
        <taxon>Fungi</taxon>
        <taxon>Dikarya</taxon>
        <taxon>Ascomycota</taxon>
        <taxon>Pezizomycotina</taxon>
        <taxon>Leotiomycetes</taxon>
        <taxon>Helotiales</taxon>
        <taxon>Sclerotiniaceae</taxon>
        <taxon>Monilinia</taxon>
    </lineage>
</organism>
<comment type="caution">
    <text evidence="1">The sequence shown here is derived from an EMBL/GenBank/DDBJ whole genome shotgun (WGS) entry which is preliminary data.</text>
</comment>
<keyword evidence="2" id="KW-1185">Reference proteome</keyword>